<dbReference type="EMBL" id="JASCZI010272702">
    <property type="protein sequence ID" value="MED6223231.1"/>
    <property type="molecule type" value="Genomic_DNA"/>
</dbReference>
<evidence type="ECO:0000313" key="1">
    <source>
        <dbReference type="EMBL" id="MED6223231.1"/>
    </source>
</evidence>
<organism evidence="1 2">
    <name type="scientific">Stylosanthes scabra</name>
    <dbReference type="NCBI Taxonomy" id="79078"/>
    <lineage>
        <taxon>Eukaryota</taxon>
        <taxon>Viridiplantae</taxon>
        <taxon>Streptophyta</taxon>
        <taxon>Embryophyta</taxon>
        <taxon>Tracheophyta</taxon>
        <taxon>Spermatophyta</taxon>
        <taxon>Magnoliopsida</taxon>
        <taxon>eudicotyledons</taxon>
        <taxon>Gunneridae</taxon>
        <taxon>Pentapetalae</taxon>
        <taxon>rosids</taxon>
        <taxon>fabids</taxon>
        <taxon>Fabales</taxon>
        <taxon>Fabaceae</taxon>
        <taxon>Papilionoideae</taxon>
        <taxon>50 kb inversion clade</taxon>
        <taxon>dalbergioids sensu lato</taxon>
        <taxon>Dalbergieae</taxon>
        <taxon>Pterocarpus clade</taxon>
        <taxon>Stylosanthes</taxon>
    </lineage>
</organism>
<reference evidence="1 2" key="1">
    <citation type="journal article" date="2023" name="Plants (Basel)">
        <title>Bridging the Gap: Combining Genomics and Transcriptomics Approaches to Understand Stylosanthes scabra, an Orphan Legume from the Brazilian Caatinga.</title>
        <authorList>
            <person name="Ferreira-Neto J.R.C."/>
            <person name="da Silva M.D."/>
            <person name="Binneck E."/>
            <person name="de Melo N.F."/>
            <person name="da Silva R.H."/>
            <person name="de Melo A.L.T.M."/>
            <person name="Pandolfi V."/>
            <person name="Bustamante F.O."/>
            <person name="Brasileiro-Vidal A.C."/>
            <person name="Benko-Iseppon A.M."/>
        </authorList>
    </citation>
    <scope>NUCLEOTIDE SEQUENCE [LARGE SCALE GENOMIC DNA]</scope>
    <source>
        <tissue evidence="1">Leaves</tissue>
    </source>
</reference>
<proteinExistence type="predicted"/>
<feature type="non-terminal residue" evidence="1">
    <location>
        <position position="53"/>
    </location>
</feature>
<comment type="caution">
    <text evidence="1">The sequence shown here is derived from an EMBL/GenBank/DDBJ whole genome shotgun (WGS) entry which is preliminary data.</text>
</comment>
<sequence length="53" mass="5748">MARPPLLVAQPHELRLPKITITEASAWPHHLNGAPACLARLMGSDIGKCTESF</sequence>
<gene>
    <name evidence="1" type="ORF">PIB30_071964</name>
</gene>
<dbReference type="Proteomes" id="UP001341840">
    <property type="component" value="Unassembled WGS sequence"/>
</dbReference>
<name>A0ABU6ZMR9_9FABA</name>
<protein>
    <submittedName>
        <fullName evidence="1">Uncharacterized protein</fullName>
    </submittedName>
</protein>
<accession>A0ABU6ZMR9</accession>
<keyword evidence="2" id="KW-1185">Reference proteome</keyword>
<evidence type="ECO:0000313" key="2">
    <source>
        <dbReference type="Proteomes" id="UP001341840"/>
    </source>
</evidence>